<dbReference type="RefSeq" id="WP_176336150.1">
    <property type="nucleotide sequence ID" value="NZ_BAAAEF010000016.1"/>
</dbReference>
<dbReference type="SUPFAM" id="SSF143744">
    <property type="entry name" value="GlcG-like"/>
    <property type="match status" value="1"/>
</dbReference>
<name>A0A859D498_9GAMM</name>
<accession>A0A859D498</accession>
<reference evidence="1 4" key="2">
    <citation type="submission" date="2024-05" db="EMBL/GenBank/DDBJ databases">
        <authorList>
            <person name="Busch G.E."/>
            <person name="Sharma I."/>
        </authorList>
    </citation>
    <scope>NUCLEOTIDE SEQUENCE [LARGE SCALE GENOMIC DNA]</scope>
    <source>
        <strain evidence="1 4">23GB23</strain>
    </source>
</reference>
<evidence type="ECO:0000313" key="3">
    <source>
        <dbReference type="Proteomes" id="UP000509371"/>
    </source>
</evidence>
<dbReference type="InterPro" id="IPR052517">
    <property type="entry name" value="GlcG_carb_metab_protein"/>
</dbReference>
<organism evidence="2 3">
    <name type="scientific">Marinomonas primoryensis</name>
    <dbReference type="NCBI Taxonomy" id="178399"/>
    <lineage>
        <taxon>Bacteria</taxon>
        <taxon>Pseudomonadati</taxon>
        <taxon>Pseudomonadota</taxon>
        <taxon>Gammaproteobacteria</taxon>
        <taxon>Oceanospirillales</taxon>
        <taxon>Oceanospirillaceae</taxon>
        <taxon>Marinomonas</taxon>
    </lineage>
</organism>
<dbReference type="Proteomes" id="UP001471651">
    <property type="component" value="Unassembled WGS sequence"/>
</dbReference>
<dbReference type="PANTHER" id="PTHR34309:SF1">
    <property type="entry name" value="PROTEIN GLCG"/>
    <property type="match status" value="1"/>
</dbReference>
<dbReference type="PANTHER" id="PTHR34309">
    <property type="entry name" value="SLR1406 PROTEIN"/>
    <property type="match status" value="1"/>
</dbReference>
<dbReference type="EMBL" id="CP054301">
    <property type="protein sequence ID" value="QKK81781.1"/>
    <property type="molecule type" value="Genomic_DNA"/>
</dbReference>
<dbReference type="Gene3D" id="3.30.450.150">
    <property type="entry name" value="Haem-degrading domain"/>
    <property type="match status" value="1"/>
</dbReference>
<gene>
    <name evidence="1" type="ORF">ABKW32_07160</name>
    <name evidence="2" type="ORF">MP3633_3054</name>
</gene>
<evidence type="ECO:0000313" key="2">
    <source>
        <dbReference type="EMBL" id="QKK81781.1"/>
    </source>
</evidence>
<keyword evidence="4" id="KW-1185">Reference proteome</keyword>
<proteinExistence type="predicted"/>
<dbReference type="InterPro" id="IPR005624">
    <property type="entry name" value="PduO/GlcC-like"/>
</dbReference>
<dbReference type="KEGG" id="mpri:MP3633_3054"/>
<dbReference type="AlphaFoldDB" id="A0A859D498"/>
<evidence type="ECO:0000313" key="4">
    <source>
        <dbReference type="Proteomes" id="UP001471651"/>
    </source>
</evidence>
<protein>
    <submittedName>
        <fullName evidence="2">Heme-binding protein</fullName>
    </submittedName>
</protein>
<evidence type="ECO:0000313" key="1">
    <source>
        <dbReference type="EMBL" id="MEP7729221.1"/>
    </source>
</evidence>
<reference evidence="2 3" key="1">
    <citation type="submission" date="2020-06" db="EMBL/GenBank/DDBJ databases">
        <authorList>
            <person name="Voronona O.L."/>
            <person name="Aksenova E.I."/>
            <person name="Kunda M.S."/>
            <person name="Semenov A.N."/>
            <person name="Ryzhova N."/>
        </authorList>
    </citation>
    <scope>NUCLEOTIDE SEQUENCE [LARGE SCALE GENOMIC DNA]</scope>
    <source>
        <strain evidence="2 3">MPKMM3633</strain>
    </source>
</reference>
<dbReference type="Pfam" id="PF03928">
    <property type="entry name" value="HbpS-like"/>
    <property type="match status" value="1"/>
</dbReference>
<dbReference type="InterPro" id="IPR038084">
    <property type="entry name" value="PduO/GlcC-like_sf"/>
</dbReference>
<sequence>MLNAIRQKKELSHESAIQMCLAAIAHANTLSANIGVVILTPAGVELAAVRMNNAPLHALGIARKKAYTSASFKVSSLSWQEKLKHKPNTMNALLKEDNFTYLGGGLPIIVDDEILGAIGVSGATEQQDIECAEHAIEKLLSSLSPSK</sequence>
<dbReference type="EMBL" id="JBDYKN010000005">
    <property type="protein sequence ID" value="MEP7729221.1"/>
    <property type="molecule type" value="Genomic_DNA"/>
</dbReference>
<dbReference type="Proteomes" id="UP000509371">
    <property type="component" value="Chromosome"/>
</dbReference>